<dbReference type="RefSeq" id="WP_066354239.1">
    <property type="nucleotide sequence ID" value="NZ_LOED01000026.1"/>
</dbReference>
<dbReference type="InParanoid" id="A0A140L4M1"/>
<accession>A0A140L4M1</accession>
<proteinExistence type="predicted"/>
<evidence type="ECO:0000256" key="1">
    <source>
        <dbReference type="SAM" id="SignalP"/>
    </source>
</evidence>
<evidence type="ECO:0000313" key="3">
    <source>
        <dbReference type="Proteomes" id="UP000070427"/>
    </source>
</evidence>
<evidence type="ECO:0000313" key="2">
    <source>
        <dbReference type="EMBL" id="KXG75496.1"/>
    </source>
</evidence>
<organism evidence="2 3">
    <name type="scientific">Fervidicola ferrireducens</name>
    <dbReference type="NCBI Taxonomy" id="520764"/>
    <lineage>
        <taxon>Bacteria</taxon>
        <taxon>Bacillati</taxon>
        <taxon>Bacillota</taxon>
        <taxon>Clostridia</taxon>
        <taxon>Thermosediminibacterales</taxon>
        <taxon>Thermosediminibacteraceae</taxon>
        <taxon>Fervidicola</taxon>
    </lineage>
</organism>
<keyword evidence="1" id="KW-0732">Signal</keyword>
<keyword evidence="3" id="KW-1185">Reference proteome</keyword>
<reference evidence="2 3" key="1">
    <citation type="submission" date="2015-12" db="EMBL/GenBank/DDBJ databases">
        <title>Draft genome sequnece of Fervidicola ferrireducens strain Y170.</title>
        <authorList>
            <person name="Patel B.K."/>
        </authorList>
    </citation>
    <scope>NUCLEOTIDE SEQUENCE [LARGE SCALE GENOMIC DNA]</scope>
    <source>
        <strain evidence="2 3">Y170</strain>
    </source>
</reference>
<protein>
    <recommendedName>
        <fullName evidence="4">Bacterial OB-fold domain-containing protein</fullName>
    </recommendedName>
</protein>
<name>A0A140L4M1_9FIRM</name>
<feature type="signal peptide" evidence="1">
    <location>
        <begin position="1"/>
        <end position="24"/>
    </location>
</feature>
<comment type="caution">
    <text evidence="2">The sequence shown here is derived from an EMBL/GenBank/DDBJ whole genome shotgun (WGS) entry which is preliminary data.</text>
</comment>
<feature type="chain" id="PRO_5007491562" description="Bacterial OB-fold domain-containing protein" evidence="1">
    <location>
        <begin position="25"/>
        <end position="113"/>
    </location>
</feature>
<dbReference type="STRING" id="520764.AN618_18640"/>
<dbReference type="EMBL" id="LOED01000026">
    <property type="protein sequence ID" value="KXG75496.1"/>
    <property type="molecule type" value="Genomic_DNA"/>
</dbReference>
<dbReference type="Proteomes" id="UP000070427">
    <property type="component" value="Unassembled WGS sequence"/>
</dbReference>
<gene>
    <name evidence="2" type="ORF">AN618_18640</name>
</gene>
<sequence>MKKAVTLGILTAFILTAIAGTVMAAQPDAVKGVKATLTGKVVYSSIEKPHYELVTSKGTYVLTGAADFKAYVGKTVRATGTIYNVFNIYMRGPIFVVQKIELLDAPIFVKNLK</sequence>
<evidence type="ECO:0008006" key="4">
    <source>
        <dbReference type="Google" id="ProtNLM"/>
    </source>
</evidence>
<dbReference type="AlphaFoldDB" id="A0A140L4M1"/>